<dbReference type="PANTHER" id="PTHR10655:SF17">
    <property type="entry name" value="LYSOPHOSPHOLIPASE-LIKE PROTEIN 1"/>
    <property type="match status" value="1"/>
</dbReference>
<evidence type="ECO:0000256" key="2">
    <source>
        <dbReference type="ARBA" id="ARBA00022801"/>
    </source>
</evidence>
<evidence type="ECO:0000313" key="6">
    <source>
        <dbReference type="EMBL" id="CAL4779626.1"/>
    </source>
</evidence>
<comment type="caution">
    <text evidence="4">The sequence shown here is derived from an EMBL/GenBank/DDBJ whole genome shotgun (WGS) entry which is preliminary data.</text>
</comment>
<organism evidence="4">
    <name type="scientific">Cladocopium goreaui</name>
    <dbReference type="NCBI Taxonomy" id="2562237"/>
    <lineage>
        <taxon>Eukaryota</taxon>
        <taxon>Sar</taxon>
        <taxon>Alveolata</taxon>
        <taxon>Dinophyceae</taxon>
        <taxon>Suessiales</taxon>
        <taxon>Symbiodiniaceae</taxon>
        <taxon>Cladocopium</taxon>
    </lineage>
</organism>
<dbReference type="EMBL" id="CAMXCT030001697">
    <property type="protein sequence ID" value="CAL4779626.1"/>
    <property type="molecule type" value="Genomic_DNA"/>
</dbReference>
<name>A0A9P1FWL0_9DINO</name>
<feature type="domain" description="Phospholipase/carboxylesterase/thioesterase" evidence="3">
    <location>
        <begin position="33"/>
        <end position="236"/>
    </location>
</feature>
<comment type="similarity">
    <text evidence="1">Belongs to the AB hydrolase superfamily. AB hydrolase 2 family.</text>
</comment>
<feature type="non-terminal residue" evidence="4">
    <location>
        <position position="1"/>
    </location>
</feature>
<dbReference type="Pfam" id="PF02230">
    <property type="entry name" value="Abhydrolase_2"/>
    <property type="match status" value="1"/>
</dbReference>
<dbReference type="InterPro" id="IPR029058">
    <property type="entry name" value="AB_hydrolase_fold"/>
</dbReference>
<dbReference type="InterPro" id="IPR003140">
    <property type="entry name" value="PLipase/COase/thioEstase"/>
</dbReference>
<evidence type="ECO:0000313" key="4">
    <source>
        <dbReference type="EMBL" id="CAI3992314.1"/>
    </source>
</evidence>
<proteinExistence type="inferred from homology"/>
<keyword evidence="7" id="KW-1185">Reference proteome</keyword>
<reference evidence="5" key="2">
    <citation type="submission" date="2024-04" db="EMBL/GenBank/DDBJ databases">
        <authorList>
            <person name="Chen Y."/>
            <person name="Shah S."/>
            <person name="Dougan E. K."/>
            <person name="Thang M."/>
            <person name="Chan C."/>
        </authorList>
    </citation>
    <scope>NUCLEOTIDE SEQUENCE [LARGE SCALE GENOMIC DNA]</scope>
</reference>
<dbReference type="OrthoDB" id="2418081at2759"/>
<reference evidence="4" key="1">
    <citation type="submission" date="2022-10" db="EMBL/GenBank/DDBJ databases">
        <authorList>
            <person name="Chen Y."/>
            <person name="Dougan E. K."/>
            <person name="Chan C."/>
            <person name="Rhodes N."/>
            <person name="Thang M."/>
        </authorList>
    </citation>
    <scope>NUCLEOTIDE SEQUENCE</scope>
</reference>
<dbReference type="GO" id="GO:0052689">
    <property type="term" value="F:carboxylic ester hydrolase activity"/>
    <property type="evidence" value="ECO:0007669"/>
    <property type="project" value="TreeGrafter"/>
</dbReference>
<dbReference type="InterPro" id="IPR050565">
    <property type="entry name" value="LYPA1-2/EST-like"/>
</dbReference>
<evidence type="ECO:0000259" key="3">
    <source>
        <dbReference type="Pfam" id="PF02230"/>
    </source>
</evidence>
<dbReference type="EMBL" id="CAMXCT020001697">
    <property type="protein sequence ID" value="CAL1145689.1"/>
    <property type="molecule type" value="Genomic_DNA"/>
</dbReference>
<evidence type="ECO:0000313" key="5">
    <source>
        <dbReference type="EMBL" id="CAL1145689.1"/>
    </source>
</evidence>
<evidence type="ECO:0000313" key="7">
    <source>
        <dbReference type="Proteomes" id="UP001152797"/>
    </source>
</evidence>
<protein>
    <submittedName>
        <fullName evidence="6">Acyl-protein thioesterase 1 (APT-1) (Calcium-independent phospholipase A2) (CaIPLA2) (Lysophospholipase 1) (Lysophospholipase I) (LPL-I) (LysoPLA I) (Palmitoyl-protein hydrolase)</fullName>
    </submittedName>
</protein>
<dbReference type="PANTHER" id="PTHR10655">
    <property type="entry name" value="LYSOPHOSPHOLIPASE-RELATED"/>
    <property type="match status" value="1"/>
</dbReference>
<dbReference type="SUPFAM" id="SSF53474">
    <property type="entry name" value="alpha/beta-Hydrolases"/>
    <property type="match status" value="1"/>
</dbReference>
<sequence>LKQTLKNCAAMRIPPRLAFNAHGRGFSALRLEPPKAPRSAVILLHGLGDTAEGWLSGAHFLLQGLPETRFLLPTAPIQAVTLNGGMAMPSWYDIRGLGERADEPCDGIEDSRATVKKLIQEQLDEGIPADKMILAGFSQGGALSLYTGLLLEHRLAGIVCMSGYLPFSRSFQPSASALKTPVLHCHGTADHLVQLPWAEAGLQRLREVQISVEWRLYDMGHSACEDELEDVTEWIAERLAV</sequence>
<dbReference type="Gene3D" id="3.40.50.1820">
    <property type="entry name" value="alpha/beta hydrolase"/>
    <property type="match status" value="1"/>
</dbReference>
<dbReference type="GO" id="GO:0005737">
    <property type="term" value="C:cytoplasm"/>
    <property type="evidence" value="ECO:0007669"/>
    <property type="project" value="TreeGrafter"/>
</dbReference>
<dbReference type="EMBL" id="CAMXCT010001697">
    <property type="protein sequence ID" value="CAI3992314.1"/>
    <property type="molecule type" value="Genomic_DNA"/>
</dbReference>
<dbReference type="GO" id="GO:0008474">
    <property type="term" value="F:palmitoyl-(protein) hydrolase activity"/>
    <property type="evidence" value="ECO:0007669"/>
    <property type="project" value="TreeGrafter"/>
</dbReference>
<gene>
    <name evidence="4" type="ORF">C1SCF055_LOCUS19152</name>
</gene>
<dbReference type="AlphaFoldDB" id="A0A9P1FWL0"/>
<evidence type="ECO:0000256" key="1">
    <source>
        <dbReference type="ARBA" id="ARBA00006499"/>
    </source>
</evidence>
<accession>A0A9P1FWL0</accession>
<keyword evidence="2 6" id="KW-0378">Hydrolase</keyword>
<dbReference type="Proteomes" id="UP001152797">
    <property type="component" value="Unassembled WGS sequence"/>
</dbReference>